<reference evidence="2" key="1">
    <citation type="submission" date="2019-12" db="EMBL/GenBank/DDBJ databases">
        <title>An insight into the sialome of adult female Ixodes ricinus ticks feeding for 6 days.</title>
        <authorList>
            <person name="Perner J."/>
            <person name="Ribeiro J.M.C."/>
        </authorList>
    </citation>
    <scope>NUCLEOTIDE SEQUENCE</scope>
    <source>
        <strain evidence="2">Semi-engorged</strain>
        <tissue evidence="2">Salivary glands</tissue>
    </source>
</reference>
<keyword evidence="1" id="KW-0732">Signal</keyword>
<proteinExistence type="predicted"/>
<feature type="signal peptide" evidence="1">
    <location>
        <begin position="1"/>
        <end position="19"/>
    </location>
</feature>
<protein>
    <submittedName>
        <fullName evidence="2">Putative salivary lipocalin</fullName>
    </submittedName>
</protein>
<feature type="chain" id="PRO_5025488448" evidence="1">
    <location>
        <begin position="20"/>
        <end position="119"/>
    </location>
</feature>
<evidence type="ECO:0000313" key="2">
    <source>
        <dbReference type="EMBL" id="MXU90933.1"/>
    </source>
</evidence>
<sequence>MAWAIKVAALCVLCHLIVANKEYQSPLEVFPEPKDITSLFKNGMTYYVEAGTIKKGPEQFPRYDLYCGEVLVKRNRSTITIRRRYLYPTRDTWSCACGNSVSTLVSKQYLRSFVQQAYR</sequence>
<dbReference type="EMBL" id="GIFC01008850">
    <property type="protein sequence ID" value="MXU90933.1"/>
    <property type="molecule type" value="Transcribed_RNA"/>
</dbReference>
<accession>A0A6B0UMV2</accession>
<evidence type="ECO:0000256" key="1">
    <source>
        <dbReference type="SAM" id="SignalP"/>
    </source>
</evidence>
<name>A0A6B0UMV2_IXORI</name>
<dbReference type="AlphaFoldDB" id="A0A6B0UMV2"/>
<organism evidence="2">
    <name type="scientific">Ixodes ricinus</name>
    <name type="common">Common tick</name>
    <name type="synonym">Acarus ricinus</name>
    <dbReference type="NCBI Taxonomy" id="34613"/>
    <lineage>
        <taxon>Eukaryota</taxon>
        <taxon>Metazoa</taxon>
        <taxon>Ecdysozoa</taxon>
        <taxon>Arthropoda</taxon>
        <taxon>Chelicerata</taxon>
        <taxon>Arachnida</taxon>
        <taxon>Acari</taxon>
        <taxon>Parasitiformes</taxon>
        <taxon>Ixodida</taxon>
        <taxon>Ixodoidea</taxon>
        <taxon>Ixodidae</taxon>
        <taxon>Ixodinae</taxon>
        <taxon>Ixodes</taxon>
    </lineage>
</organism>